<evidence type="ECO:0000256" key="5">
    <source>
        <dbReference type="HAMAP-Rule" id="MF_00362"/>
    </source>
</evidence>
<dbReference type="InterPro" id="IPR047865">
    <property type="entry name" value="Ribosomal_uL10_bac_type"/>
</dbReference>
<keyword evidence="3 5" id="KW-0687">Ribonucleoprotein</keyword>
<dbReference type="InterPro" id="IPR022973">
    <property type="entry name" value="Ribosomal_uL10_bac"/>
</dbReference>
<dbReference type="Proteomes" id="UP000231480">
    <property type="component" value="Unassembled WGS sequence"/>
</dbReference>
<dbReference type="GO" id="GO:1990904">
    <property type="term" value="C:ribonucleoprotein complex"/>
    <property type="evidence" value="ECO:0007669"/>
    <property type="project" value="UniProtKB-KW"/>
</dbReference>
<keyword evidence="5" id="KW-0694">RNA-binding</keyword>
<dbReference type="NCBIfam" id="NF000955">
    <property type="entry name" value="PRK00099.1-1"/>
    <property type="match status" value="1"/>
</dbReference>
<dbReference type="Gene3D" id="6.10.250.290">
    <property type="match status" value="1"/>
</dbReference>
<dbReference type="GO" id="GO:0005840">
    <property type="term" value="C:ribosome"/>
    <property type="evidence" value="ECO:0007669"/>
    <property type="project" value="UniProtKB-KW"/>
</dbReference>
<comment type="function">
    <text evidence="5">Forms part of the ribosomal stalk, playing a central role in the interaction of the ribosome with GTP-bound translation factors.</text>
</comment>
<evidence type="ECO:0000313" key="7">
    <source>
        <dbReference type="Proteomes" id="UP000231480"/>
    </source>
</evidence>
<proteinExistence type="inferred from homology"/>
<dbReference type="GO" id="GO:0006412">
    <property type="term" value="P:translation"/>
    <property type="evidence" value="ECO:0007669"/>
    <property type="project" value="UniProtKB-UniRule"/>
</dbReference>
<dbReference type="InterPro" id="IPR043141">
    <property type="entry name" value="Ribosomal_uL10-like_sf"/>
</dbReference>
<dbReference type="AlphaFoldDB" id="A0A2G9YCG7"/>
<sequence>MTSKEKKQKIINDLADKLARQKAVIFSDYTGLKVNQVQKLRRQLREKQIDYQVSKKTLIDLALKKAGLDKIRAKELPGQLVLVFGYQDEISPAKILYNFSKENEALKILAGLVNGEYLTEEAIISLAKLPSREELLAKLIGSISAPLFGLINAFQGNLRKLTNLLRNLKLET</sequence>
<evidence type="ECO:0000256" key="2">
    <source>
        <dbReference type="ARBA" id="ARBA00022980"/>
    </source>
</evidence>
<evidence type="ECO:0000256" key="3">
    <source>
        <dbReference type="ARBA" id="ARBA00023274"/>
    </source>
</evidence>
<dbReference type="GO" id="GO:0070180">
    <property type="term" value="F:large ribosomal subunit rRNA binding"/>
    <property type="evidence" value="ECO:0007669"/>
    <property type="project" value="UniProtKB-UniRule"/>
</dbReference>
<evidence type="ECO:0000313" key="6">
    <source>
        <dbReference type="EMBL" id="PIP16926.1"/>
    </source>
</evidence>
<evidence type="ECO:0000256" key="4">
    <source>
        <dbReference type="ARBA" id="ARBA00035202"/>
    </source>
</evidence>
<organism evidence="6 7">
    <name type="scientific">Candidatus Portnoybacteria bacterium CG23_combo_of_CG06-09_8_20_14_all_37_13</name>
    <dbReference type="NCBI Taxonomy" id="1974819"/>
    <lineage>
        <taxon>Bacteria</taxon>
        <taxon>Candidatus Portnoyibacteriota</taxon>
    </lineage>
</organism>
<dbReference type="CDD" id="cd05797">
    <property type="entry name" value="Ribosomal_L10"/>
    <property type="match status" value="1"/>
</dbReference>
<dbReference type="PANTHER" id="PTHR11560">
    <property type="entry name" value="39S RIBOSOMAL PROTEIN L10, MITOCHONDRIAL"/>
    <property type="match status" value="1"/>
</dbReference>
<comment type="subunit">
    <text evidence="5">Part of the ribosomal stalk of the 50S ribosomal subunit. The N-terminus interacts with L11 and the large rRNA to form the base of the stalk. The C-terminus forms an elongated spine to which L12 dimers bind in a sequential fashion forming a multimeric L10(L12)X complex.</text>
</comment>
<keyword evidence="5" id="KW-0699">rRNA-binding</keyword>
<dbReference type="SUPFAM" id="SSF160369">
    <property type="entry name" value="Ribosomal protein L10-like"/>
    <property type="match status" value="1"/>
</dbReference>
<dbReference type="InterPro" id="IPR001790">
    <property type="entry name" value="Ribosomal_uL10"/>
</dbReference>
<evidence type="ECO:0000256" key="1">
    <source>
        <dbReference type="ARBA" id="ARBA00008889"/>
    </source>
</evidence>
<reference evidence="6 7" key="1">
    <citation type="submission" date="2017-09" db="EMBL/GenBank/DDBJ databases">
        <title>Depth-based differentiation of microbial function through sediment-hosted aquifers and enrichment of novel symbionts in the deep terrestrial subsurface.</title>
        <authorList>
            <person name="Probst A.J."/>
            <person name="Ladd B."/>
            <person name="Jarett J.K."/>
            <person name="Geller-Mcgrath D.E."/>
            <person name="Sieber C.M."/>
            <person name="Emerson J.B."/>
            <person name="Anantharaman K."/>
            <person name="Thomas B.C."/>
            <person name="Malmstrom R."/>
            <person name="Stieglmeier M."/>
            <person name="Klingl A."/>
            <person name="Woyke T."/>
            <person name="Ryan C.M."/>
            <person name="Banfield J.F."/>
        </authorList>
    </citation>
    <scope>NUCLEOTIDE SEQUENCE [LARGE SCALE GENOMIC DNA]</scope>
    <source>
        <strain evidence="6">CG23_combo_of_CG06-09_8_20_14_all_37_13</strain>
    </source>
</reference>
<dbReference type="Gene3D" id="3.30.70.1730">
    <property type="match status" value="1"/>
</dbReference>
<protein>
    <recommendedName>
        <fullName evidence="4 5">Large ribosomal subunit protein uL10</fullName>
    </recommendedName>
</protein>
<keyword evidence="2 5" id="KW-0689">Ribosomal protein</keyword>
<dbReference type="HAMAP" id="MF_00362">
    <property type="entry name" value="Ribosomal_uL10"/>
    <property type="match status" value="1"/>
</dbReference>
<comment type="caution">
    <text evidence="6">The sequence shown here is derived from an EMBL/GenBank/DDBJ whole genome shotgun (WGS) entry which is preliminary data.</text>
</comment>
<comment type="similarity">
    <text evidence="1 5">Belongs to the universal ribosomal protein uL10 family.</text>
</comment>
<accession>A0A2G9YCG7</accession>
<gene>
    <name evidence="5 6" type="primary">rplJ</name>
    <name evidence="6" type="ORF">COX44_02770</name>
</gene>
<name>A0A2G9YCG7_9BACT</name>
<dbReference type="Pfam" id="PF00466">
    <property type="entry name" value="Ribosomal_L10"/>
    <property type="match status" value="1"/>
</dbReference>
<dbReference type="EMBL" id="PCRH01000060">
    <property type="protein sequence ID" value="PIP16926.1"/>
    <property type="molecule type" value="Genomic_DNA"/>
</dbReference>